<dbReference type="OrthoDB" id="9777859at2"/>
<dbReference type="AlphaFoldDB" id="A0A1I5UP31"/>
<name>A0A1I5UP31_9RHOB</name>
<evidence type="ECO:0000259" key="1">
    <source>
        <dbReference type="Pfam" id="PF01425"/>
    </source>
</evidence>
<feature type="domain" description="Amidase" evidence="1">
    <location>
        <begin position="28"/>
        <end position="428"/>
    </location>
</feature>
<reference evidence="2 3" key="1">
    <citation type="submission" date="2016-10" db="EMBL/GenBank/DDBJ databases">
        <authorList>
            <person name="de Groot N.N."/>
        </authorList>
    </citation>
    <scope>NUCLEOTIDE SEQUENCE [LARGE SCALE GENOMIC DNA]</scope>
    <source>
        <strain evidence="2 3">DSM 19547</strain>
    </source>
</reference>
<keyword evidence="2" id="KW-0808">Transferase</keyword>
<dbReference type="EMBL" id="FOXA01000022">
    <property type="protein sequence ID" value="SFP96827.1"/>
    <property type="molecule type" value="Genomic_DNA"/>
</dbReference>
<dbReference type="SUPFAM" id="SSF75304">
    <property type="entry name" value="Amidase signature (AS) enzymes"/>
    <property type="match status" value="1"/>
</dbReference>
<keyword evidence="3" id="KW-1185">Reference proteome</keyword>
<dbReference type="Proteomes" id="UP000199356">
    <property type="component" value="Unassembled WGS sequence"/>
</dbReference>
<dbReference type="Pfam" id="PF01425">
    <property type="entry name" value="Amidase"/>
    <property type="match status" value="1"/>
</dbReference>
<dbReference type="STRING" id="441119.SAMN04488047_12229"/>
<accession>A0A1I5UP31</accession>
<dbReference type="Gene3D" id="3.90.1300.10">
    <property type="entry name" value="Amidase signature (AS) domain"/>
    <property type="match status" value="1"/>
</dbReference>
<dbReference type="InterPro" id="IPR020556">
    <property type="entry name" value="Amidase_CS"/>
</dbReference>
<dbReference type="InterPro" id="IPR023631">
    <property type="entry name" value="Amidase_dom"/>
</dbReference>
<sequence length="451" mass="48277">MVDDQFLDWDTEELSAGVRTQRFTSEAVVAASLQRIAERNDALHAFVEVFDASARQRARELDAEIRDGRWRGPLHGLPVAIKDLADIEGHVTGFGSRCYSDTPAMKSAAFVQALEQAGAVIIGKTHTVEFAFGSWGTNYALGTPVNPACPGHCSPGGSSSGSAVAVAAGLVPLAIGSDTGGSVRIPSALCGITGMKPSHGAVSLDGVAPLSARLDAIGPLARDVAGLKMLLDAMSLNQPSGAAVTPANVWCLAEGDLQPADAAVLSMYAYVLEALRTAGFDVERLELPRALSEYQSRCGSIMAYDAYRALREIIEDHRRPLDPWVRRRIAAGRDISDEAQEEALRQREKDTEVFLERFGPDDLLVLPTTPLTARPVAEIDEMQIPMSRFTRIANYLDLAAVTLPVVRPGEAPVGVQVAARRGQDDRLLALLREHEPLSQVIAALGQRSLAG</sequence>
<proteinExistence type="predicted"/>
<evidence type="ECO:0000313" key="3">
    <source>
        <dbReference type="Proteomes" id="UP000199356"/>
    </source>
</evidence>
<protein>
    <submittedName>
        <fullName evidence="2">Aspartyl-tRNA(Asn)/glutamyl-tRNA(Gln) amidotransferase subunit A</fullName>
    </submittedName>
</protein>
<gene>
    <name evidence="2" type="ORF">SAMN04488047_12229</name>
</gene>
<dbReference type="InterPro" id="IPR036928">
    <property type="entry name" value="AS_sf"/>
</dbReference>
<organism evidence="2 3">
    <name type="scientific">Tranquillimonas alkanivorans</name>
    <dbReference type="NCBI Taxonomy" id="441119"/>
    <lineage>
        <taxon>Bacteria</taxon>
        <taxon>Pseudomonadati</taxon>
        <taxon>Pseudomonadota</taxon>
        <taxon>Alphaproteobacteria</taxon>
        <taxon>Rhodobacterales</taxon>
        <taxon>Roseobacteraceae</taxon>
        <taxon>Tranquillimonas</taxon>
    </lineage>
</organism>
<evidence type="ECO:0000313" key="2">
    <source>
        <dbReference type="EMBL" id="SFP96827.1"/>
    </source>
</evidence>
<dbReference type="RefSeq" id="WP_093424794.1">
    <property type="nucleotide sequence ID" value="NZ_FOXA01000022.1"/>
</dbReference>
<dbReference type="PANTHER" id="PTHR11895">
    <property type="entry name" value="TRANSAMIDASE"/>
    <property type="match status" value="1"/>
</dbReference>
<dbReference type="PROSITE" id="PS00571">
    <property type="entry name" value="AMIDASES"/>
    <property type="match status" value="1"/>
</dbReference>
<dbReference type="InterPro" id="IPR000120">
    <property type="entry name" value="Amidase"/>
</dbReference>
<dbReference type="GO" id="GO:0016740">
    <property type="term" value="F:transferase activity"/>
    <property type="evidence" value="ECO:0007669"/>
    <property type="project" value="UniProtKB-KW"/>
</dbReference>
<dbReference type="PANTHER" id="PTHR11895:SF176">
    <property type="entry name" value="AMIDASE AMID-RELATED"/>
    <property type="match status" value="1"/>
</dbReference>